<reference evidence="1" key="1">
    <citation type="submission" date="2014-11" db="EMBL/GenBank/DDBJ databases">
        <authorList>
            <person name="Otto D Thomas"/>
            <person name="Naeem Raeece"/>
        </authorList>
    </citation>
    <scope>NUCLEOTIDE SEQUENCE</scope>
</reference>
<accession>A0A0G4FCD3</accession>
<organism evidence="1">
    <name type="scientific">Chromera velia CCMP2878</name>
    <dbReference type="NCBI Taxonomy" id="1169474"/>
    <lineage>
        <taxon>Eukaryota</taxon>
        <taxon>Sar</taxon>
        <taxon>Alveolata</taxon>
        <taxon>Colpodellida</taxon>
        <taxon>Chromeraceae</taxon>
        <taxon>Chromera</taxon>
    </lineage>
</organism>
<dbReference type="EMBL" id="CDMZ01000279">
    <property type="protein sequence ID" value="CEM10873.1"/>
    <property type="molecule type" value="Genomic_DNA"/>
</dbReference>
<name>A0A0G4FCD3_9ALVE</name>
<dbReference type="PhylomeDB" id="A0A0G4FCD3"/>
<proteinExistence type="predicted"/>
<protein>
    <submittedName>
        <fullName evidence="1">Uncharacterized protein</fullName>
    </submittedName>
</protein>
<dbReference type="VEuPathDB" id="CryptoDB:Cvel_16326"/>
<gene>
    <name evidence="1" type="ORF">Cvel_16326</name>
</gene>
<dbReference type="AlphaFoldDB" id="A0A0G4FCD3"/>
<sequence>MKLATVALVFAGAQGAVDSVKKFGDLGSLSEKFDLDLGASKLNLDGFNGLDSGLFGEKGQKGKKCFTENCSITLDRLTWVGNLFDPEKGNNVLTAFHSVSSCGHKFKGAFLVPDVQDSEMVVEFSTPQPSIVRQTEKLPPSKNGNFSASLESFADEILGDTALAAWLVGTEGTLVEGSVTFGIVGVTESTFVLSGCKDPDAVAATVVCLGEESIGDSLFQINEAPPIVPVNSTFVVSPLPGEPESDQTKGKGKETDGLLQAKFTFNESPECDNNNFGVGIVISGCCGAAASYFVILQD</sequence>
<evidence type="ECO:0000313" key="1">
    <source>
        <dbReference type="EMBL" id="CEM10873.1"/>
    </source>
</evidence>